<organism evidence="3 4">
    <name type="scientific">Nonomuraea salmonea</name>
    <dbReference type="NCBI Taxonomy" id="46181"/>
    <lineage>
        <taxon>Bacteria</taxon>
        <taxon>Bacillati</taxon>
        <taxon>Actinomycetota</taxon>
        <taxon>Actinomycetes</taxon>
        <taxon>Streptosporangiales</taxon>
        <taxon>Streptosporangiaceae</taxon>
        <taxon>Nonomuraea</taxon>
    </lineage>
</organism>
<sequence>MPALTALDGTTLAYHESGSGRPLICLPGGPMQDSAYLADLGGLDAHRRLIKLDPRGTGGSATPADPETYRCDRQVDDVEALRAHLGLDRMTLLGHSAGTNLALQYAISHPGRVAALVLVTPSPMGAGVEVTGQDRLDVARLRAAEPWYPRAYAALEAVVAGAGADWDALDPFFYGRWDDETRRYHAAQAPARNTDAAAVFGSAFDPGATRKALATLDVPALVLAGEVDLNTPPSAAEKLAALLPSAETVVQPSAAHFPWRDDPPRFVRTIETFLSVQP</sequence>
<dbReference type="InterPro" id="IPR050266">
    <property type="entry name" value="AB_hydrolase_sf"/>
</dbReference>
<accession>A0ABV5P032</accession>
<dbReference type="GO" id="GO:0016787">
    <property type="term" value="F:hydrolase activity"/>
    <property type="evidence" value="ECO:0007669"/>
    <property type="project" value="UniProtKB-KW"/>
</dbReference>
<evidence type="ECO:0000256" key="1">
    <source>
        <dbReference type="ARBA" id="ARBA00022801"/>
    </source>
</evidence>
<dbReference type="Gene3D" id="3.40.50.1820">
    <property type="entry name" value="alpha/beta hydrolase"/>
    <property type="match status" value="1"/>
</dbReference>
<gene>
    <name evidence="3" type="ORF">ACFFR3_41045</name>
</gene>
<dbReference type="InterPro" id="IPR000073">
    <property type="entry name" value="AB_hydrolase_1"/>
</dbReference>
<comment type="caution">
    <text evidence="3">The sequence shown here is derived from an EMBL/GenBank/DDBJ whole genome shotgun (WGS) entry which is preliminary data.</text>
</comment>
<dbReference type="Proteomes" id="UP001589568">
    <property type="component" value="Unassembled WGS sequence"/>
</dbReference>
<keyword evidence="4" id="KW-1185">Reference proteome</keyword>
<evidence type="ECO:0000313" key="3">
    <source>
        <dbReference type="EMBL" id="MFB9475918.1"/>
    </source>
</evidence>
<reference evidence="3 4" key="1">
    <citation type="submission" date="2024-09" db="EMBL/GenBank/DDBJ databases">
        <authorList>
            <person name="Sun Q."/>
            <person name="Mori K."/>
        </authorList>
    </citation>
    <scope>NUCLEOTIDE SEQUENCE [LARGE SCALE GENOMIC DNA]</scope>
    <source>
        <strain evidence="3 4">JCM 3324</strain>
    </source>
</reference>
<dbReference type="PRINTS" id="PR00111">
    <property type="entry name" value="ABHYDROLASE"/>
</dbReference>
<dbReference type="PANTHER" id="PTHR43798">
    <property type="entry name" value="MONOACYLGLYCEROL LIPASE"/>
    <property type="match status" value="1"/>
</dbReference>
<feature type="domain" description="AB hydrolase-1" evidence="2">
    <location>
        <begin position="22"/>
        <end position="258"/>
    </location>
</feature>
<proteinExistence type="predicted"/>
<evidence type="ECO:0000259" key="2">
    <source>
        <dbReference type="Pfam" id="PF00561"/>
    </source>
</evidence>
<dbReference type="SUPFAM" id="SSF53474">
    <property type="entry name" value="alpha/beta-Hydrolases"/>
    <property type="match status" value="1"/>
</dbReference>
<protein>
    <submittedName>
        <fullName evidence="3">Alpha/beta fold hydrolase</fullName>
    </submittedName>
</protein>
<keyword evidence="1 3" id="KW-0378">Hydrolase</keyword>
<dbReference type="PANTHER" id="PTHR43798:SF31">
    <property type="entry name" value="AB HYDROLASE SUPERFAMILY PROTEIN YCLE"/>
    <property type="match status" value="1"/>
</dbReference>
<name>A0ABV5P032_9ACTN</name>
<evidence type="ECO:0000313" key="4">
    <source>
        <dbReference type="Proteomes" id="UP001589568"/>
    </source>
</evidence>
<dbReference type="RefSeq" id="WP_379484893.1">
    <property type="nucleotide sequence ID" value="NZ_JBHMCF010000046.1"/>
</dbReference>
<dbReference type="Pfam" id="PF00561">
    <property type="entry name" value="Abhydrolase_1"/>
    <property type="match status" value="1"/>
</dbReference>
<dbReference type="InterPro" id="IPR029058">
    <property type="entry name" value="AB_hydrolase_fold"/>
</dbReference>
<dbReference type="EMBL" id="JBHMCF010000046">
    <property type="protein sequence ID" value="MFB9475918.1"/>
    <property type="molecule type" value="Genomic_DNA"/>
</dbReference>